<gene>
    <name evidence="2" type="ORF">H7849_05970</name>
</gene>
<proteinExistence type="predicted"/>
<name>A0A7G8BLS3_9BACT</name>
<keyword evidence="3" id="KW-1185">Reference proteome</keyword>
<feature type="transmembrane region" description="Helical" evidence="1">
    <location>
        <begin position="57"/>
        <end position="78"/>
    </location>
</feature>
<sequence>MKLFDANGVLHPSAEDSKLRSLPIRGAAGRLSALRLMVAAQLVSATVLAQLPKPADFGVSAIITTLGLLLVSFGLNGLRA</sequence>
<organism evidence="2 3">
    <name type="scientific">Alloacidobacterium dinghuense</name>
    <dbReference type="NCBI Taxonomy" id="2763107"/>
    <lineage>
        <taxon>Bacteria</taxon>
        <taxon>Pseudomonadati</taxon>
        <taxon>Acidobacteriota</taxon>
        <taxon>Terriglobia</taxon>
        <taxon>Terriglobales</taxon>
        <taxon>Acidobacteriaceae</taxon>
        <taxon>Alloacidobacterium</taxon>
    </lineage>
</organism>
<keyword evidence="1" id="KW-0812">Transmembrane</keyword>
<keyword evidence="1" id="KW-1133">Transmembrane helix</keyword>
<dbReference type="Proteomes" id="UP000515312">
    <property type="component" value="Chromosome"/>
</dbReference>
<keyword evidence="1" id="KW-0472">Membrane</keyword>
<dbReference type="KEGG" id="adin:H7849_05970"/>
<evidence type="ECO:0000313" key="2">
    <source>
        <dbReference type="EMBL" id="QNI33493.1"/>
    </source>
</evidence>
<accession>A0A7G8BLS3</accession>
<reference evidence="2 3" key="1">
    <citation type="submission" date="2020-08" db="EMBL/GenBank/DDBJ databases">
        <title>Edaphobacter telluris sp. nov. and Acidobacterium dinghuensis sp. nov., two acidobacteria isolated from forest soil.</title>
        <authorList>
            <person name="Fu J."/>
            <person name="Qiu L."/>
        </authorList>
    </citation>
    <scope>NUCLEOTIDE SEQUENCE [LARGE SCALE GENOMIC DNA]</scope>
    <source>
        <strain evidence="2">4Y35</strain>
    </source>
</reference>
<dbReference type="EMBL" id="CP060394">
    <property type="protein sequence ID" value="QNI33493.1"/>
    <property type="molecule type" value="Genomic_DNA"/>
</dbReference>
<evidence type="ECO:0000313" key="3">
    <source>
        <dbReference type="Proteomes" id="UP000515312"/>
    </source>
</evidence>
<protein>
    <submittedName>
        <fullName evidence="2">Uncharacterized protein</fullName>
    </submittedName>
</protein>
<dbReference type="AlphaFoldDB" id="A0A7G8BLS3"/>
<dbReference type="RefSeq" id="WP_186744966.1">
    <property type="nucleotide sequence ID" value="NZ_CP060394.1"/>
</dbReference>
<evidence type="ECO:0000256" key="1">
    <source>
        <dbReference type="SAM" id="Phobius"/>
    </source>
</evidence>